<reference evidence="10 11" key="1">
    <citation type="submission" date="2017-06" db="EMBL/GenBank/DDBJ databases">
        <authorList>
            <person name="Kim H.J."/>
            <person name="Triplett B.A."/>
        </authorList>
    </citation>
    <scope>NUCLEOTIDE SEQUENCE [LARGE SCALE GENOMIC DNA]</scope>
    <source>
        <strain evidence="10 11">DSM 13116</strain>
    </source>
</reference>
<evidence type="ECO:0000256" key="6">
    <source>
        <dbReference type="ARBA" id="ARBA00023014"/>
    </source>
</evidence>
<dbReference type="InterPro" id="IPR051555">
    <property type="entry name" value="FDH_Electron_Transfer_Unit"/>
</dbReference>
<evidence type="ECO:0000313" key="11">
    <source>
        <dbReference type="Proteomes" id="UP000198324"/>
    </source>
</evidence>
<protein>
    <submittedName>
        <fullName evidence="10">Fe-S-cluster-containing dehydrogenase component</fullName>
    </submittedName>
</protein>
<evidence type="ECO:0000256" key="7">
    <source>
        <dbReference type="SAM" id="MobiDB-lite"/>
    </source>
</evidence>
<dbReference type="SUPFAM" id="SSF54862">
    <property type="entry name" value="4Fe-4S ferredoxins"/>
    <property type="match status" value="1"/>
</dbReference>
<evidence type="ECO:0000256" key="4">
    <source>
        <dbReference type="ARBA" id="ARBA00022737"/>
    </source>
</evidence>
<comment type="subcellular location">
    <subcellularLocation>
        <location evidence="1">Cell envelope</location>
    </subcellularLocation>
</comment>
<keyword evidence="5" id="KW-0408">Iron</keyword>
<keyword evidence="4" id="KW-0677">Repeat</keyword>
<dbReference type="PROSITE" id="PS51379">
    <property type="entry name" value="4FE4S_FER_2"/>
    <property type="match status" value="3"/>
</dbReference>
<feature type="domain" description="4Fe-4S ferredoxin-type" evidence="9">
    <location>
        <begin position="49"/>
        <end position="79"/>
    </location>
</feature>
<evidence type="ECO:0000256" key="5">
    <source>
        <dbReference type="ARBA" id="ARBA00023004"/>
    </source>
</evidence>
<evidence type="ECO:0000256" key="1">
    <source>
        <dbReference type="ARBA" id="ARBA00004196"/>
    </source>
</evidence>
<keyword evidence="8" id="KW-0732">Signal</keyword>
<evidence type="ECO:0000313" key="10">
    <source>
        <dbReference type="EMBL" id="SNR74483.1"/>
    </source>
</evidence>
<dbReference type="PROSITE" id="PS51318">
    <property type="entry name" value="TAT"/>
    <property type="match status" value="1"/>
</dbReference>
<evidence type="ECO:0000256" key="2">
    <source>
        <dbReference type="ARBA" id="ARBA00022485"/>
    </source>
</evidence>
<organism evidence="10 11">
    <name type="scientific">Humidesulfovibrio mexicanus</name>
    <dbReference type="NCBI Taxonomy" id="147047"/>
    <lineage>
        <taxon>Bacteria</taxon>
        <taxon>Pseudomonadati</taxon>
        <taxon>Thermodesulfobacteriota</taxon>
        <taxon>Desulfovibrionia</taxon>
        <taxon>Desulfovibrionales</taxon>
        <taxon>Desulfovibrionaceae</taxon>
        <taxon>Humidesulfovibrio</taxon>
    </lineage>
</organism>
<dbReference type="InterPro" id="IPR017896">
    <property type="entry name" value="4Fe4S_Fe-S-bd"/>
</dbReference>
<sequence length="380" mass="39683">MNDDSNTQKNMTRRQFLATLGMAGVGLAVPAAAAAAAAATAPAEGGEELATLHDLSKCVGCGACVEACREANAHKFPEPKKPFPPMFPATVKAEDWSTRRHVDDRLTPYNWLYIQSARGQYQGQPFEIHIPRRCMHCQNPPCANLCPWGAAARQNNGIVRIDDEICLGGAKCKTVCPWEIPMRQTGVGLYLKLMPTYGGNGVMYKCDRCADRVAKGGQPACIEACPYGVQEIGPRSEIVAKAHALARDMGGYIYGETENGGTNSLYVSPVPFDVLDAAATTGPGKPHLSPVADMMADEDKLALAALLAPVAGVVAGALRLGSRLAGGRRPDPPEGPKPDSGGGGARPSASELLAGGFGKGFTDGASPAPKDGQGGKEGGK</sequence>
<feature type="domain" description="4Fe-4S ferredoxin-type" evidence="9">
    <location>
        <begin position="157"/>
        <end position="186"/>
    </location>
</feature>
<evidence type="ECO:0000256" key="8">
    <source>
        <dbReference type="SAM" id="SignalP"/>
    </source>
</evidence>
<dbReference type="AlphaFoldDB" id="A0A238YV73"/>
<keyword evidence="11" id="KW-1185">Reference proteome</keyword>
<feature type="compositionally biased region" description="Basic and acidic residues" evidence="7">
    <location>
        <begin position="328"/>
        <end position="337"/>
    </location>
</feature>
<evidence type="ECO:0000259" key="9">
    <source>
        <dbReference type="PROSITE" id="PS51379"/>
    </source>
</evidence>
<keyword evidence="3" id="KW-0479">Metal-binding</keyword>
<evidence type="ECO:0000256" key="3">
    <source>
        <dbReference type="ARBA" id="ARBA00022723"/>
    </source>
</evidence>
<feature type="signal peptide" evidence="8">
    <location>
        <begin position="1"/>
        <end position="33"/>
    </location>
</feature>
<feature type="chain" id="PRO_5012195806" evidence="8">
    <location>
        <begin position="34"/>
        <end position="380"/>
    </location>
</feature>
<dbReference type="GO" id="GO:0030313">
    <property type="term" value="C:cell envelope"/>
    <property type="evidence" value="ECO:0007669"/>
    <property type="project" value="UniProtKB-SubCell"/>
</dbReference>
<dbReference type="Pfam" id="PF12797">
    <property type="entry name" value="Fer4_2"/>
    <property type="match status" value="1"/>
</dbReference>
<feature type="domain" description="4Fe-4S ferredoxin-type" evidence="9">
    <location>
        <begin position="124"/>
        <end position="156"/>
    </location>
</feature>
<accession>A0A238YV73</accession>
<dbReference type="PANTHER" id="PTHR43545">
    <property type="entry name" value="FORMATE DEHYDROGENASE, NITRATE-INDUCIBLE, IRON-SULFUR SUBUNIT"/>
    <property type="match status" value="1"/>
</dbReference>
<name>A0A238YV73_9BACT</name>
<dbReference type="GO" id="GO:0046872">
    <property type="term" value="F:metal ion binding"/>
    <property type="evidence" value="ECO:0007669"/>
    <property type="project" value="UniProtKB-KW"/>
</dbReference>
<dbReference type="PANTHER" id="PTHR43545:SF4">
    <property type="entry name" value="IRON-SULFUR PROTEIN"/>
    <property type="match status" value="1"/>
</dbReference>
<gene>
    <name evidence="10" type="ORF">SAMN04488503_0990</name>
</gene>
<feature type="region of interest" description="Disordered" evidence="7">
    <location>
        <begin position="323"/>
        <end position="380"/>
    </location>
</feature>
<dbReference type="Pfam" id="PF13247">
    <property type="entry name" value="Fer4_11"/>
    <property type="match status" value="1"/>
</dbReference>
<keyword evidence="2" id="KW-0004">4Fe-4S</keyword>
<dbReference type="GO" id="GO:0051539">
    <property type="term" value="F:4 iron, 4 sulfur cluster binding"/>
    <property type="evidence" value="ECO:0007669"/>
    <property type="project" value="UniProtKB-KW"/>
</dbReference>
<proteinExistence type="predicted"/>
<dbReference type="EMBL" id="FZOC01000002">
    <property type="protein sequence ID" value="SNR74483.1"/>
    <property type="molecule type" value="Genomic_DNA"/>
</dbReference>
<dbReference type="InterPro" id="IPR006311">
    <property type="entry name" value="TAT_signal"/>
</dbReference>
<dbReference type="Gene3D" id="3.30.70.20">
    <property type="match status" value="2"/>
</dbReference>
<dbReference type="Proteomes" id="UP000198324">
    <property type="component" value="Unassembled WGS sequence"/>
</dbReference>
<keyword evidence="6" id="KW-0411">Iron-sulfur</keyword>